<organism evidence="1 2">
    <name type="scientific">Ascochyta lentis</name>
    <dbReference type="NCBI Taxonomy" id="205686"/>
    <lineage>
        <taxon>Eukaryota</taxon>
        <taxon>Fungi</taxon>
        <taxon>Dikarya</taxon>
        <taxon>Ascomycota</taxon>
        <taxon>Pezizomycotina</taxon>
        <taxon>Dothideomycetes</taxon>
        <taxon>Pleosporomycetidae</taxon>
        <taxon>Pleosporales</taxon>
        <taxon>Pleosporineae</taxon>
        <taxon>Didymellaceae</taxon>
        <taxon>Ascochyta</taxon>
    </lineage>
</organism>
<keyword evidence="2" id="KW-1185">Reference proteome</keyword>
<sequence>MNTSESEETVGNNIEANLASALTTFLSEREVRLELADGSFLQESQSQCTAQLSSWAAAHGYDQDDPDLTSIRHSLELRRARTATIESLPETSFEQKIQLRDILGYDNWPTHFQTYDNLHTPRSDMVGSSSDVWSQTDEHALELIMNYSSVEIGVIASTFFPERFANDVYLKADEILGSNGGQDQRDDEEPLGPMTWARLQGTLGVVAAVEQ</sequence>
<dbReference type="Proteomes" id="UP000651452">
    <property type="component" value="Unassembled WGS sequence"/>
</dbReference>
<reference evidence="1" key="1">
    <citation type="submission" date="2018-12" db="EMBL/GenBank/DDBJ databases">
        <authorList>
            <person name="Syme R.A."/>
            <person name="Farfan-Caceres L."/>
            <person name="Lichtenzveig J."/>
        </authorList>
    </citation>
    <scope>NUCLEOTIDE SEQUENCE</scope>
    <source>
        <strain evidence="1">Al4</strain>
    </source>
</reference>
<gene>
    <name evidence="1" type="ORF">EKO04_011119</name>
</gene>
<name>A0A8H7IUC6_9PLEO</name>
<dbReference type="EMBL" id="RZGK01000022">
    <property type="protein sequence ID" value="KAF9690785.1"/>
    <property type="molecule type" value="Genomic_DNA"/>
</dbReference>
<evidence type="ECO:0000313" key="2">
    <source>
        <dbReference type="Proteomes" id="UP000651452"/>
    </source>
</evidence>
<comment type="caution">
    <text evidence="1">The sequence shown here is derived from an EMBL/GenBank/DDBJ whole genome shotgun (WGS) entry which is preliminary data.</text>
</comment>
<reference evidence="1" key="2">
    <citation type="submission" date="2020-09" db="EMBL/GenBank/DDBJ databases">
        <title>Reference genome assembly for Australian Ascochyta lentis isolate Al4.</title>
        <authorList>
            <person name="Lee R.C."/>
            <person name="Farfan-Caceres L.M."/>
            <person name="Debler J.W."/>
            <person name="Williams A.H."/>
            <person name="Henares B.M."/>
        </authorList>
    </citation>
    <scope>NUCLEOTIDE SEQUENCE</scope>
    <source>
        <strain evidence="1">Al4</strain>
    </source>
</reference>
<evidence type="ECO:0000313" key="1">
    <source>
        <dbReference type="EMBL" id="KAF9690785.1"/>
    </source>
</evidence>
<dbReference type="AlphaFoldDB" id="A0A8H7IUC6"/>
<proteinExistence type="predicted"/>
<accession>A0A8H7IUC6</accession>
<protein>
    <submittedName>
        <fullName evidence="1">Uncharacterized protein</fullName>
    </submittedName>
</protein>
<dbReference type="OrthoDB" id="10529772at2759"/>